<evidence type="ECO:0000313" key="1">
    <source>
        <dbReference type="EMBL" id="UTZ34312.1"/>
    </source>
</evidence>
<dbReference type="RefSeq" id="WP_005537164.1">
    <property type="nucleotide sequence ID" value="NZ_CP050465.1"/>
</dbReference>
<evidence type="ECO:0000313" key="2">
    <source>
        <dbReference type="Proteomes" id="UP001059912"/>
    </source>
</evidence>
<keyword evidence="2" id="KW-1185">Reference proteome</keyword>
<protein>
    <submittedName>
        <fullName evidence="1">Uncharacterized protein</fullName>
    </submittedName>
</protein>
<dbReference type="EMBL" id="CP050471">
    <property type="protein sequence ID" value="UTZ34312.1"/>
    <property type="molecule type" value="Genomic_DNA"/>
</dbReference>
<proteinExistence type="predicted"/>
<gene>
    <name evidence="1" type="ORF">HB762_24325</name>
</gene>
<dbReference type="Proteomes" id="UP001059912">
    <property type="component" value="Chromosome 2"/>
</dbReference>
<organism evidence="1 2">
    <name type="scientific">Vibrio campbellii</name>
    <dbReference type="NCBI Taxonomy" id="680"/>
    <lineage>
        <taxon>Bacteria</taxon>
        <taxon>Pseudomonadati</taxon>
        <taxon>Pseudomonadota</taxon>
        <taxon>Gammaproteobacteria</taxon>
        <taxon>Vibrionales</taxon>
        <taxon>Vibrionaceae</taxon>
        <taxon>Vibrio</taxon>
    </lineage>
</organism>
<reference evidence="1" key="1">
    <citation type="submission" date="2020-03" db="EMBL/GenBank/DDBJ databases">
        <title>Five strains of Vibrio campbellii isolated from Mariana Trench.</title>
        <authorList>
            <person name="Liang J."/>
            <person name="Zhang X.-H."/>
        </authorList>
    </citation>
    <scope>NUCLEOTIDE SEQUENCE</scope>
    <source>
        <strain evidence="1">LJC013</strain>
    </source>
</reference>
<accession>A0ABY5IJ52</accession>
<sequence length="174" mass="19762">MNQLDWMKAKLLMLPFDGGATQVYLLSLSKDDLAHVLKVIAKKVSEPRVKVISSDLLDRSIGLSEILQNKAMIPEMAKGQSTIATKMFNVADVTFDIWSEERTKTFDLEVWFWADQFFLGEDATDLKRFNELLSILSNIVMKKPYKCILTPNEASDPLEDLRKGYGIEIKLESA</sequence>
<name>A0ABY5IJ52_9VIBR</name>